<proteinExistence type="predicted"/>
<protein>
    <submittedName>
        <fullName evidence="2">Uncharacterized protein</fullName>
    </submittedName>
</protein>
<sequence>MHRDEPNYRICALIISEIIPEGNFFGCEIRKMTFAEQKKRKFSPIQSVFSEIRDTKYYKTYATSLPYIDPIRIKSKYVVICDISEREPRAALGGAIRTIDRLCRFLSIVYVEDAKRKFNREHFGLLPYLYQVNKIYSLNTSGDEANADLKLESGHIYLPNRPELKKWRDKNTQKFLEDIFNFHDVILECATKYLYRSSIGHFILDSPEKIALDHFKSIEIIVNSLSKKKEFKQRLEEATKKINLTDEEKKEILKMWDDRSSYSDVAHPSPYDQAERYPNQFPIPSNVQYPKGGFDSIAANVCLKYFAYKKSLFSIELDDPFTYTDRSGDKQSTDNSLSEVNAQWESNRLCFYTSEKNKTTLTQKIKKEFSKEYKISEADILEVKIEPGGKKVVLQTKIS</sequence>
<feature type="coiled-coil region" evidence="1">
    <location>
        <begin position="221"/>
        <end position="255"/>
    </location>
</feature>
<keyword evidence="1" id="KW-0175">Coiled coil</keyword>
<dbReference type="AlphaFoldDB" id="A0A2G9XC82"/>
<name>A0A2G9XC82_UNCKA</name>
<reference evidence="2 3" key="1">
    <citation type="submission" date="2017-09" db="EMBL/GenBank/DDBJ databases">
        <title>Depth-based differentiation of microbial function through sediment-hosted aquifers and enrichment of novel symbionts in the deep terrestrial subsurface.</title>
        <authorList>
            <person name="Probst A.J."/>
            <person name="Ladd B."/>
            <person name="Jarett J.K."/>
            <person name="Geller-Mcgrath D.E."/>
            <person name="Sieber C.M."/>
            <person name="Emerson J.B."/>
            <person name="Anantharaman K."/>
            <person name="Thomas B.C."/>
            <person name="Malmstrom R."/>
            <person name="Stieglmeier M."/>
            <person name="Klingl A."/>
            <person name="Woyke T."/>
            <person name="Ryan C.M."/>
            <person name="Banfield J.F."/>
        </authorList>
    </citation>
    <scope>NUCLEOTIDE SEQUENCE [LARGE SCALE GENOMIC DNA]</scope>
    <source>
        <strain evidence="2">CG23_combo_of_CG06-09_8_20_14_all_40_14</strain>
    </source>
</reference>
<evidence type="ECO:0000313" key="2">
    <source>
        <dbReference type="EMBL" id="PIP04585.1"/>
    </source>
</evidence>
<gene>
    <name evidence="2" type="ORF">COX53_01660</name>
</gene>
<accession>A0A2G9XC82</accession>
<evidence type="ECO:0000313" key="3">
    <source>
        <dbReference type="Proteomes" id="UP000231388"/>
    </source>
</evidence>
<dbReference type="Proteomes" id="UP000231388">
    <property type="component" value="Unassembled WGS sequence"/>
</dbReference>
<organism evidence="2 3">
    <name type="scientific">candidate division WWE3 bacterium CG23_combo_of_CG06-09_8_20_14_all_40_14</name>
    <dbReference type="NCBI Taxonomy" id="1975095"/>
    <lineage>
        <taxon>Bacteria</taxon>
        <taxon>Katanobacteria</taxon>
    </lineage>
</organism>
<dbReference type="EMBL" id="PCQY01000021">
    <property type="protein sequence ID" value="PIP04585.1"/>
    <property type="molecule type" value="Genomic_DNA"/>
</dbReference>
<evidence type="ECO:0000256" key="1">
    <source>
        <dbReference type="SAM" id="Coils"/>
    </source>
</evidence>
<comment type="caution">
    <text evidence="2">The sequence shown here is derived from an EMBL/GenBank/DDBJ whole genome shotgun (WGS) entry which is preliminary data.</text>
</comment>